<evidence type="ECO:0000313" key="2">
    <source>
        <dbReference type="EMBL" id="CAD6962291.1"/>
    </source>
</evidence>
<protein>
    <submittedName>
        <fullName evidence="2">Uncharacterized protein</fullName>
    </submittedName>
</protein>
<feature type="region of interest" description="Disordered" evidence="1">
    <location>
        <begin position="135"/>
        <end position="166"/>
    </location>
</feature>
<feature type="compositionally biased region" description="Low complexity" evidence="1">
    <location>
        <begin position="535"/>
        <end position="548"/>
    </location>
</feature>
<name>A0ABN7JDD6_9BASI</name>
<keyword evidence="3" id="KW-1185">Reference proteome</keyword>
<organism evidence="2 3">
    <name type="scientific">Tilletia caries</name>
    <name type="common">wheat bunt fungus</name>
    <dbReference type="NCBI Taxonomy" id="13290"/>
    <lineage>
        <taxon>Eukaryota</taxon>
        <taxon>Fungi</taxon>
        <taxon>Dikarya</taxon>
        <taxon>Basidiomycota</taxon>
        <taxon>Ustilaginomycotina</taxon>
        <taxon>Exobasidiomycetes</taxon>
        <taxon>Tilletiales</taxon>
        <taxon>Tilletiaceae</taxon>
        <taxon>Tilletia</taxon>
    </lineage>
</organism>
<reference evidence="2" key="1">
    <citation type="submission" date="2020-10" db="EMBL/GenBank/DDBJ databases">
        <authorList>
            <person name="Sedaghatjoo S."/>
        </authorList>
    </citation>
    <scope>NUCLEOTIDE SEQUENCE</scope>
    <source>
        <strain evidence="2">AZH3</strain>
    </source>
</reference>
<feature type="region of interest" description="Disordered" evidence="1">
    <location>
        <begin position="977"/>
        <end position="1000"/>
    </location>
</feature>
<feature type="region of interest" description="Disordered" evidence="1">
    <location>
        <begin position="615"/>
        <end position="706"/>
    </location>
</feature>
<comment type="caution">
    <text evidence="2">The sequence shown here is derived from an EMBL/GenBank/DDBJ whole genome shotgun (WGS) entry which is preliminary data.</text>
</comment>
<feature type="compositionally biased region" description="Polar residues" evidence="1">
    <location>
        <begin position="834"/>
        <end position="847"/>
    </location>
</feature>
<feature type="compositionally biased region" description="Basic and acidic residues" evidence="1">
    <location>
        <begin position="665"/>
        <end position="682"/>
    </location>
</feature>
<accession>A0ABN7JDD6</accession>
<feature type="compositionally biased region" description="Polar residues" evidence="1">
    <location>
        <begin position="224"/>
        <end position="241"/>
    </location>
</feature>
<dbReference type="Proteomes" id="UP000836402">
    <property type="component" value="Unassembled WGS sequence"/>
</dbReference>
<feature type="compositionally biased region" description="Basic and acidic residues" evidence="1">
    <location>
        <begin position="848"/>
        <end position="858"/>
    </location>
</feature>
<feature type="compositionally biased region" description="Low complexity" evidence="1">
    <location>
        <begin position="810"/>
        <end position="821"/>
    </location>
</feature>
<feature type="compositionally biased region" description="Low complexity" evidence="1">
    <location>
        <begin position="155"/>
        <end position="166"/>
    </location>
</feature>
<feature type="region of interest" description="Disordered" evidence="1">
    <location>
        <begin position="304"/>
        <end position="352"/>
    </location>
</feature>
<feature type="region of interest" description="Disordered" evidence="1">
    <location>
        <begin position="531"/>
        <end position="565"/>
    </location>
</feature>
<gene>
    <name evidence="2" type="ORF">JKIAZH3_G8719</name>
</gene>
<feature type="region of interest" description="Disordered" evidence="1">
    <location>
        <begin position="1"/>
        <end position="31"/>
    </location>
</feature>
<feature type="compositionally biased region" description="Basic and acidic residues" evidence="1">
    <location>
        <begin position="138"/>
        <end position="149"/>
    </location>
</feature>
<feature type="region of interest" description="Disordered" evidence="1">
    <location>
        <begin position="200"/>
        <end position="247"/>
    </location>
</feature>
<feature type="region of interest" description="Disordered" evidence="1">
    <location>
        <begin position="809"/>
        <end position="874"/>
    </location>
</feature>
<evidence type="ECO:0000313" key="3">
    <source>
        <dbReference type="Proteomes" id="UP000836402"/>
    </source>
</evidence>
<evidence type="ECO:0000256" key="1">
    <source>
        <dbReference type="SAM" id="MobiDB-lite"/>
    </source>
</evidence>
<feature type="compositionally biased region" description="Polar residues" evidence="1">
    <location>
        <begin position="628"/>
        <end position="638"/>
    </location>
</feature>
<feature type="compositionally biased region" description="Basic and acidic residues" evidence="1">
    <location>
        <begin position="822"/>
        <end position="833"/>
    </location>
</feature>
<feature type="compositionally biased region" description="Polar residues" evidence="1">
    <location>
        <begin position="555"/>
        <end position="565"/>
    </location>
</feature>
<dbReference type="EMBL" id="CAJHJG010007049">
    <property type="protein sequence ID" value="CAD6962291.1"/>
    <property type="molecule type" value="Genomic_DNA"/>
</dbReference>
<proteinExistence type="predicted"/>
<sequence>MFTGSTSDRQQPGKPRQSSTPLSSMADAYAAGRRSATLPRYISELAARDNDARLRSHSSGPGMVIADGLSETVKSRSAAKTIASRSPLGLEVHELMSDDLTGDPRSLSKFSSFKASSRVIGSKLKNLFVSKGKLGSLKGDDADSHRDSLDYNMTNSSGNSSSIRNSSFSRSTLARWNGSQSGSTRPHSPLRQLFDALDPNSQAPATLHPRPSLSSLGANSSLAVPTSTLNEPSSTQHQQRSLGRKGGVKSLRALASFGRLKDVSRPKLEASPPKLAVKRTFEDVAPLAPAVAFPTEPNYVRQHQISQLPSPSSSRQRRGRTGSDARSSRRRVPSNASSQGRRRVPSRAPAARLPTIVDVKTFRMSERDSWIHIDDDAPPETNGQGRSIVVPPQDQAQQEGPAVLRRMPTFSFTSPIPTPMDKGNVQNLPQLPSSSQSPARTFRFSATPSSVLIHPSTGPGPTLPSFKISTASEIFCAAQTIGSQQQEENAGRMMSRSSSNLQQGLTLRQNESLHHQSSRDSLPCPPRAKRLRAMTASSRNSSSTGISTPAGERSPNVTGTDHTMTSVRTVGSSILYYGADLTPSRARPPSMMCDTAAQEEATEVLRQKFGMMAVWPPQSGGVGDSDQSDAAEQKQSSRLANPAPHQPLPPLPGAQTSGAHGSKTHNPEQFRRTAHKEDCKDQDQEDMEEIGDNTLTDTPGPEALSRGVCGVSRMQSRLFSSRDSVASILSYESTDAGSTDEDIQSLIDGISADCHETTDAAVVQCARDVANNEGMAQRTRLNASSTSEASSAYSDFQLSTALTISNLPRAKASSHASGSKADAQRGQERDRSGHSANRVPTSSQQANEADRTFGRADSRIPIAQRRGENEAGSLREALTLRFPLPKPYPQNPNAAEGSSRPVMNNAMGSANYSHPPTSFQRHIHGSSTVQARGRNDQDMTQSGLADDGNNGQMLKRISNSGQSHHSHLSLVLAHLEESPCPPPRRRRAPLILGPSTQVNF</sequence>
<feature type="compositionally biased region" description="Low complexity" evidence="1">
    <location>
        <begin position="212"/>
        <end position="223"/>
    </location>
</feature>
<feature type="compositionally biased region" description="Polar residues" evidence="1">
    <location>
        <begin position="1"/>
        <end position="23"/>
    </location>
</feature>